<dbReference type="NCBIfam" id="NF007773">
    <property type="entry name" value="PRK10459.1"/>
    <property type="match status" value="1"/>
</dbReference>
<evidence type="ECO:0000256" key="6">
    <source>
        <dbReference type="ARBA" id="ARBA00023136"/>
    </source>
</evidence>
<evidence type="ECO:0000256" key="5">
    <source>
        <dbReference type="ARBA" id="ARBA00022989"/>
    </source>
</evidence>
<evidence type="ECO:0000256" key="3">
    <source>
        <dbReference type="ARBA" id="ARBA00022475"/>
    </source>
</evidence>
<dbReference type="AlphaFoldDB" id="A0A4R6GSH2"/>
<keyword evidence="3" id="KW-1003">Cell membrane</keyword>
<dbReference type="GO" id="GO:0005886">
    <property type="term" value="C:plasma membrane"/>
    <property type="evidence" value="ECO:0007669"/>
    <property type="project" value="UniProtKB-SubCell"/>
</dbReference>
<organism evidence="8 9">
    <name type="scientific">Sunxiuqinia elliptica</name>
    <dbReference type="NCBI Taxonomy" id="655355"/>
    <lineage>
        <taxon>Bacteria</taxon>
        <taxon>Pseudomonadati</taxon>
        <taxon>Bacteroidota</taxon>
        <taxon>Bacteroidia</taxon>
        <taxon>Marinilabiliales</taxon>
        <taxon>Prolixibacteraceae</taxon>
        <taxon>Sunxiuqinia</taxon>
    </lineage>
</organism>
<keyword evidence="4 7" id="KW-0812">Transmembrane</keyword>
<dbReference type="EMBL" id="SNWI01000008">
    <property type="protein sequence ID" value="TDN98216.1"/>
    <property type="molecule type" value="Genomic_DNA"/>
</dbReference>
<accession>A0A4R6GSH2</accession>
<evidence type="ECO:0000256" key="7">
    <source>
        <dbReference type="SAM" id="Phobius"/>
    </source>
</evidence>
<comment type="similarity">
    <text evidence="2">Belongs to the polysaccharide synthase family.</text>
</comment>
<dbReference type="RefSeq" id="WP_133465992.1">
    <property type="nucleotide sequence ID" value="NZ_SNWI01000008.1"/>
</dbReference>
<feature type="transmembrane region" description="Helical" evidence="7">
    <location>
        <begin position="322"/>
        <end position="342"/>
    </location>
</feature>
<feature type="transmembrane region" description="Helical" evidence="7">
    <location>
        <begin position="147"/>
        <end position="166"/>
    </location>
</feature>
<feature type="transmembrane region" description="Helical" evidence="7">
    <location>
        <begin position="287"/>
        <end position="310"/>
    </location>
</feature>
<keyword evidence="6 7" id="KW-0472">Membrane</keyword>
<feature type="transmembrane region" description="Helical" evidence="7">
    <location>
        <begin position="172"/>
        <end position="191"/>
    </location>
</feature>
<feature type="transmembrane region" description="Helical" evidence="7">
    <location>
        <begin position="440"/>
        <end position="458"/>
    </location>
</feature>
<dbReference type="OrthoDB" id="9770347at2"/>
<comment type="caution">
    <text evidence="8">The sequence shown here is derived from an EMBL/GenBank/DDBJ whole genome shotgun (WGS) entry which is preliminary data.</text>
</comment>
<gene>
    <name evidence="8" type="ORF">DET52_1083</name>
</gene>
<dbReference type="PANTHER" id="PTHR30250:SF10">
    <property type="entry name" value="LIPOPOLYSACCHARIDE BIOSYNTHESIS PROTEIN WZXC"/>
    <property type="match status" value="1"/>
</dbReference>
<feature type="transmembrane region" description="Helical" evidence="7">
    <location>
        <begin position="363"/>
        <end position="394"/>
    </location>
</feature>
<reference evidence="8 9" key="1">
    <citation type="submission" date="2019-03" db="EMBL/GenBank/DDBJ databases">
        <title>Freshwater and sediment microbial communities from various areas in North America, analyzing microbe dynamics in response to fracking.</title>
        <authorList>
            <person name="Lamendella R."/>
        </authorList>
    </citation>
    <scope>NUCLEOTIDE SEQUENCE [LARGE SCALE GENOMIC DNA]</scope>
    <source>
        <strain evidence="8 9">114D</strain>
    </source>
</reference>
<evidence type="ECO:0000256" key="4">
    <source>
        <dbReference type="ARBA" id="ARBA00022692"/>
    </source>
</evidence>
<feature type="transmembrane region" description="Helical" evidence="7">
    <location>
        <begin position="111"/>
        <end position="135"/>
    </location>
</feature>
<evidence type="ECO:0000256" key="2">
    <source>
        <dbReference type="ARBA" id="ARBA00007430"/>
    </source>
</evidence>
<dbReference type="Proteomes" id="UP000294848">
    <property type="component" value="Unassembled WGS sequence"/>
</dbReference>
<dbReference type="Pfam" id="PF13440">
    <property type="entry name" value="Polysacc_synt_3"/>
    <property type="match status" value="1"/>
</dbReference>
<comment type="subcellular location">
    <subcellularLocation>
        <location evidence="1">Cell membrane</location>
        <topology evidence="1">Multi-pass membrane protein</topology>
    </subcellularLocation>
</comment>
<dbReference type="InterPro" id="IPR050833">
    <property type="entry name" value="Poly_Biosynth_Transport"/>
</dbReference>
<proteinExistence type="inferred from homology"/>
<name>A0A4R6GSH2_9BACT</name>
<evidence type="ECO:0000313" key="9">
    <source>
        <dbReference type="Proteomes" id="UP000294848"/>
    </source>
</evidence>
<evidence type="ECO:0000313" key="8">
    <source>
        <dbReference type="EMBL" id="TDN98216.1"/>
    </source>
</evidence>
<feature type="transmembrane region" description="Helical" evidence="7">
    <location>
        <begin position="12"/>
        <end position="35"/>
    </location>
</feature>
<keyword evidence="5 7" id="KW-1133">Transmembrane helix</keyword>
<dbReference type="PANTHER" id="PTHR30250">
    <property type="entry name" value="PST FAMILY PREDICTED COLANIC ACID TRANSPORTER"/>
    <property type="match status" value="1"/>
</dbReference>
<feature type="transmembrane region" description="Helical" evidence="7">
    <location>
        <begin position="414"/>
        <end position="435"/>
    </location>
</feature>
<protein>
    <submittedName>
        <fullName evidence="8">O-antigen/teichoic acid export membrane protein</fullName>
    </submittedName>
</protein>
<feature type="transmembrane region" description="Helical" evidence="7">
    <location>
        <begin position="79"/>
        <end position="99"/>
    </location>
</feature>
<sequence>MSLKQKTINGLFWSFIDSFANQGVQFIVGIILARILSPREFGLIGMLTIFIAISQSFVDSGFSNALIRKKDCTQEDYSTVFYFNLLVGILLYLILFFSASPISSFFKEPQLTLLLKILGLGVVFNAFGLIHRTILTKEINFKLQTRVSLVASIGSGSIAVTMALLGYGVWSLVVLTLARFGLNTLFFWIWAKWKPLHVFSKKSFNELFAFGSKLLLSGLIDTIYRNVYYLIIGKYFSAKELGFYTRADQFKAFPSQNLNNIIRRVSYPVLSSIQEDTDKLKQAYQKIIRTTMFVTFCLMLGMAAVAKPMIVTLIGEKWLPSVIYLQMLCFVGMFYPLHALNLNMLQVQGRSDLFLKLEIIKKVLAVPTIIIGIFWGIKLMILGMFINTIFEYYLNSLWSGKLLNYSFKNQVKDIMPAFSTALIMAIIVYSLGVLIDRPPILLLLFQIITGAVLIVFFGELTQLKDYIFLKSLVLEKITILKRNEKVK</sequence>
<dbReference type="CDD" id="cd13127">
    <property type="entry name" value="MATE_tuaB_like"/>
    <property type="match status" value="1"/>
</dbReference>
<evidence type="ECO:0000256" key="1">
    <source>
        <dbReference type="ARBA" id="ARBA00004651"/>
    </source>
</evidence>
<feature type="transmembrane region" description="Helical" evidence="7">
    <location>
        <begin position="41"/>
        <end position="58"/>
    </location>
</feature>